<gene>
    <name evidence="8 13" type="primary">nadE</name>
    <name evidence="13" type="ORF">L1O03_09565</name>
</gene>
<keyword evidence="6 8" id="KW-0460">Magnesium</keyword>
<comment type="pathway">
    <text evidence="8">Cofactor biosynthesis; NAD(+) biosynthesis; NAD(+) from deamido-NAD(+) (ammonia route): step 1/1.</text>
</comment>
<keyword evidence="3 8" id="KW-0479">Metal-binding</keyword>
<keyword evidence="4 8" id="KW-0547">Nucleotide-binding</keyword>
<evidence type="ECO:0000313" key="14">
    <source>
        <dbReference type="Proteomes" id="UP001139336"/>
    </source>
</evidence>
<dbReference type="NCBIfam" id="TIGR00552">
    <property type="entry name" value="nadE"/>
    <property type="match status" value="1"/>
</dbReference>
<feature type="binding site" evidence="8">
    <location>
        <position position="193"/>
    </location>
    <ligand>
        <name>ATP</name>
        <dbReference type="ChEBI" id="CHEBI:30616"/>
    </ligand>
</feature>
<evidence type="ECO:0000256" key="10">
    <source>
        <dbReference type="RuleBase" id="RU003812"/>
    </source>
</evidence>
<dbReference type="InterPro" id="IPR014729">
    <property type="entry name" value="Rossmann-like_a/b/a_fold"/>
</dbReference>
<feature type="binding site" evidence="8">
    <location>
        <position position="184"/>
    </location>
    <ligand>
        <name>deamido-NAD(+)</name>
        <dbReference type="ChEBI" id="CHEBI:58437"/>
        <note>ligand shared between two neighboring subunits</note>
    </ligand>
</feature>
<dbReference type="Gene3D" id="3.40.50.620">
    <property type="entry name" value="HUPs"/>
    <property type="match status" value="1"/>
</dbReference>
<dbReference type="GO" id="GO:0003952">
    <property type="term" value="F:NAD+ synthase (glutamine-hydrolyzing) activity"/>
    <property type="evidence" value="ECO:0007669"/>
    <property type="project" value="InterPro"/>
</dbReference>
<reference evidence="13" key="1">
    <citation type="submission" date="2022-01" db="EMBL/GenBank/DDBJ databases">
        <title>Corynebacterium sp. nov isolated from isolated from the feces of the greater white-fronted geese (Anser albifrons) at Poyang Lake, PR China.</title>
        <authorList>
            <person name="Liu Q."/>
        </authorList>
    </citation>
    <scope>NUCLEOTIDE SEQUENCE</scope>
    <source>
        <strain evidence="13">JCM 32435</strain>
    </source>
</reference>
<dbReference type="NCBIfam" id="NF001979">
    <property type="entry name" value="PRK00768.1"/>
    <property type="match status" value="1"/>
</dbReference>
<dbReference type="PANTHER" id="PTHR23090">
    <property type="entry name" value="NH 3 /GLUTAMINE-DEPENDENT NAD + SYNTHETASE"/>
    <property type="match status" value="1"/>
</dbReference>
<dbReference type="GO" id="GO:0046872">
    <property type="term" value="F:metal ion binding"/>
    <property type="evidence" value="ECO:0007669"/>
    <property type="project" value="UniProtKB-KW"/>
</dbReference>
<dbReference type="GO" id="GO:0009435">
    <property type="term" value="P:NAD+ biosynthetic process"/>
    <property type="evidence" value="ECO:0007669"/>
    <property type="project" value="UniProtKB-UniRule"/>
</dbReference>
<evidence type="ECO:0000256" key="5">
    <source>
        <dbReference type="ARBA" id="ARBA00022840"/>
    </source>
</evidence>
<feature type="binding site" evidence="8">
    <location>
        <position position="56"/>
    </location>
    <ligand>
        <name>Mg(2+)</name>
        <dbReference type="ChEBI" id="CHEBI:18420"/>
    </ligand>
</feature>
<dbReference type="RefSeq" id="WP_236119562.1">
    <property type="nucleotide sequence ID" value="NZ_JAKGSI010000005.1"/>
</dbReference>
<feature type="binding site" evidence="8">
    <location>
        <position position="215"/>
    </location>
    <ligand>
        <name>ATP</name>
        <dbReference type="ChEBI" id="CHEBI:30616"/>
    </ligand>
</feature>
<feature type="binding site" description="in other chain" evidence="8">
    <location>
        <position position="144"/>
    </location>
    <ligand>
        <name>deamido-NAD(+)</name>
        <dbReference type="ChEBI" id="CHEBI:58437"/>
        <note>ligand shared between two neighboring subunits</note>
    </ligand>
</feature>
<keyword evidence="14" id="KW-1185">Reference proteome</keyword>
<feature type="binding site" description="in other chain" evidence="8">
    <location>
        <position position="177"/>
    </location>
    <ligand>
        <name>deamido-NAD(+)</name>
        <dbReference type="ChEBI" id="CHEBI:58437"/>
        <note>ligand shared between two neighboring subunits</note>
    </ligand>
</feature>
<evidence type="ECO:0000256" key="3">
    <source>
        <dbReference type="ARBA" id="ARBA00022723"/>
    </source>
</evidence>
<comment type="function">
    <text evidence="8">Catalyzes the ATP-dependent amidation of deamido-NAD to form NAD. Uses ammonia as a nitrogen source.</text>
</comment>
<evidence type="ECO:0000256" key="2">
    <source>
        <dbReference type="ARBA" id="ARBA00022598"/>
    </source>
</evidence>
<dbReference type="Proteomes" id="UP001139336">
    <property type="component" value="Unassembled WGS sequence"/>
</dbReference>
<dbReference type="AlphaFoldDB" id="A0A9X1U120"/>
<evidence type="ECO:0000256" key="4">
    <source>
        <dbReference type="ARBA" id="ARBA00022741"/>
    </source>
</evidence>
<evidence type="ECO:0000256" key="7">
    <source>
        <dbReference type="ARBA" id="ARBA00023027"/>
    </source>
</evidence>
<dbReference type="InterPro" id="IPR022310">
    <property type="entry name" value="NAD/GMP_synthase"/>
</dbReference>
<evidence type="ECO:0000259" key="12">
    <source>
        <dbReference type="Pfam" id="PF02540"/>
    </source>
</evidence>
<dbReference type="CDD" id="cd00553">
    <property type="entry name" value="NAD_synthase"/>
    <property type="match status" value="1"/>
</dbReference>
<feature type="binding site" evidence="8">
    <location>
        <position position="169"/>
    </location>
    <ligand>
        <name>Mg(2+)</name>
        <dbReference type="ChEBI" id="CHEBI:18420"/>
    </ligand>
</feature>
<evidence type="ECO:0000256" key="1">
    <source>
        <dbReference type="ARBA" id="ARBA00005859"/>
    </source>
</evidence>
<evidence type="ECO:0000256" key="8">
    <source>
        <dbReference type="HAMAP-Rule" id="MF_00193"/>
    </source>
</evidence>
<feature type="region of interest" description="Disordered" evidence="11">
    <location>
        <begin position="263"/>
        <end position="282"/>
    </location>
</feature>
<dbReference type="GO" id="GO:0008795">
    <property type="term" value="F:NAD+ synthase activity"/>
    <property type="evidence" value="ECO:0007669"/>
    <property type="project" value="UniProtKB-UniRule"/>
</dbReference>
<comment type="similarity">
    <text evidence="1 8 9">Belongs to the NAD synthetase family.</text>
</comment>
<feature type="binding site" evidence="8">
    <location>
        <begin position="50"/>
        <end position="57"/>
    </location>
    <ligand>
        <name>ATP</name>
        <dbReference type="ChEBI" id="CHEBI:30616"/>
    </ligand>
</feature>
<dbReference type="EMBL" id="JAKGSI010000005">
    <property type="protein sequence ID" value="MCF4007414.1"/>
    <property type="molecule type" value="Genomic_DNA"/>
</dbReference>
<comment type="caution">
    <text evidence="13">The sequence shown here is derived from an EMBL/GenBank/DDBJ whole genome shotgun (WGS) entry which is preliminary data.</text>
</comment>
<keyword evidence="2 8" id="KW-0436">Ligase</keyword>
<comment type="catalytic activity">
    <reaction evidence="8 10">
        <text>deamido-NAD(+) + NH4(+) + ATP = AMP + diphosphate + NAD(+) + H(+)</text>
        <dbReference type="Rhea" id="RHEA:21188"/>
        <dbReference type="ChEBI" id="CHEBI:15378"/>
        <dbReference type="ChEBI" id="CHEBI:28938"/>
        <dbReference type="ChEBI" id="CHEBI:30616"/>
        <dbReference type="ChEBI" id="CHEBI:33019"/>
        <dbReference type="ChEBI" id="CHEBI:57540"/>
        <dbReference type="ChEBI" id="CHEBI:58437"/>
        <dbReference type="ChEBI" id="CHEBI:456215"/>
        <dbReference type="EC" id="6.3.1.5"/>
    </reaction>
</comment>
<evidence type="ECO:0000256" key="11">
    <source>
        <dbReference type="SAM" id="MobiDB-lite"/>
    </source>
</evidence>
<evidence type="ECO:0000256" key="6">
    <source>
        <dbReference type="ARBA" id="ARBA00022842"/>
    </source>
</evidence>
<dbReference type="EC" id="6.3.1.5" evidence="8 10"/>
<dbReference type="GO" id="GO:0004359">
    <property type="term" value="F:glutaminase activity"/>
    <property type="evidence" value="ECO:0007669"/>
    <property type="project" value="InterPro"/>
</dbReference>
<name>A0A9X1U120_9CORY</name>
<sequence>MSTQHEKIREHIASSLHIRHLSDPADEVLRRRNFLIDYLAATGARGFALGISGGQDSTLAGRLAQLAVEEYRSLGGDAEFWAIRLPHGVQADEGDAQKALEFIQPDHAVTINIAEPTRAMEAEVARAIGTEELSDFNRGNLKARQRMVAQYALAGELGLLVLGTDHAAENVTGFFTKFGDGAADLLPLEGLTKGQGAALLRHLGAPESTWTKVPTADLEDDRPALPDEEALGVTYREIDAYLEGGEVSEEARRRIEELWFRGEHKRHLPPGPDSTWWRRAEN</sequence>
<keyword evidence="7 8" id="KW-0520">NAD</keyword>
<proteinExistence type="inferred from homology"/>
<organism evidence="13 14">
    <name type="scientific">Corynebacterium uropygiale</name>
    <dbReference type="NCBI Taxonomy" id="1775911"/>
    <lineage>
        <taxon>Bacteria</taxon>
        <taxon>Bacillati</taxon>
        <taxon>Actinomycetota</taxon>
        <taxon>Actinomycetes</taxon>
        <taxon>Mycobacteriales</taxon>
        <taxon>Corynebacteriaceae</taxon>
        <taxon>Corynebacterium</taxon>
    </lineage>
</organism>
<dbReference type="GO" id="GO:0005524">
    <property type="term" value="F:ATP binding"/>
    <property type="evidence" value="ECO:0007669"/>
    <property type="project" value="UniProtKB-UniRule"/>
</dbReference>
<protein>
    <recommendedName>
        <fullName evidence="8 10">NH(3)-dependent NAD(+) synthetase</fullName>
        <ecNumber evidence="8 10">6.3.1.5</ecNumber>
    </recommendedName>
</protein>
<comment type="subunit">
    <text evidence="8">Homodimer.</text>
</comment>
<dbReference type="HAMAP" id="MF_00193">
    <property type="entry name" value="NadE_ammonia_dep"/>
    <property type="match status" value="1"/>
</dbReference>
<dbReference type="Pfam" id="PF02540">
    <property type="entry name" value="NAD_synthase"/>
    <property type="match status" value="1"/>
</dbReference>
<dbReference type="InterPro" id="IPR003694">
    <property type="entry name" value="NAD_synthase"/>
</dbReference>
<feature type="binding site" description="in other chain" evidence="8">
    <location>
        <begin position="264"/>
        <end position="265"/>
    </location>
    <ligand>
        <name>deamido-NAD(+)</name>
        <dbReference type="ChEBI" id="CHEBI:58437"/>
        <note>ligand shared between two neighboring subunits</note>
    </ligand>
</feature>
<feature type="binding site" evidence="8">
    <location>
        <position position="164"/>
    </location>
    <ligand>
        <name>ATP</name>
        <dbReference type="ChEBI" id="CHEBI:30616"/>
    </ligand>
</feature>
<dbReference type="InterPro" id="IPR022926">
    <property type="entry name" value="NH(3)-dep_NAD(+)_synth"/>
</dbReference>
<dbReference type="SUPFAM" id="SSF52402">
    <property type="entry name" value="Adenine nucleotide alpha hydrolases-like"/>
    <property type="match status" value="1"/>
</dbReference>
<dbReference type="PANTHER" id="PTHR23090:SF7">
    <property type="entry name" value="NH(3)-DEPENDENT NAD(+) SYNTHETASE"/>
    <property type="match status" value="1"/>
</dbReference>
<evidence type="ECO:0000313" key="13">
    <source>
        <dbReference type="EMBL" id="MCF4007414.1"/>
    </source>
</evidence>
<evidence type="ECO:0000256" key="9">
    <source>
        <dbReference type="RuleBase" id="RU003811"/>
    </source>
</evidence>
<feature type="domain" description="NAD/GMP synthase" evidence="12">
    <location>
        <begin position="30"/>
        <end position="269"/>
    </location>
</feature>
<dbReference type="GO" id="GO:0005737">
    <property type="term" value="C:cytoplasm"/>
    <property type="evidence" value="ECO:0007669"/>
    <property type="project" value="InterPro"/>
</dbReference>
<keyword evidence="5 8" id="KW-0067">ATP-binding</keyword>
<accession>A0A9X1U120</accession>